<name>A0ACD2U2D3_9PSED</name>
<accession>A0ACD2U2D3</accession>
<sequence>MTKSDAAKAWSEAQKNAQSIFAIVETGLLPDQARLQFATLKDGAFLTPSRGCALSISHQTCAFQLNICCCATCSKSLPSCVSR</sequence>
<dbReference type="Proteomes" id="UP001158048">
    <property type="component" value="Unassembled WGS sequence"/>
</dbReference>
<gene>
    <name evidence="1" type="ORF">SAMN04488483_1229</name>
</gene>
<dbReference type="EMBL" id="FXUY01000001">
    <property type="protein sequence ID" value="SMQ23834.1"/>
    <property type="molecule type" value="Genomic_DNA"/>
</dbReference>
<evidence type="ECO:0000313" key="2">
    <source>
        <dbReference type="Proteomes" id="UP001158048"/>
    </source>
</evidence>
<evidence type="ECO:0000313" key="1">
    <source>
        <dbReference type="EMBL" id="SMQ23834.1"/>
    </source>
</evidence>
<keyword evidence="2" id="KW-1185">Reference proteome</keyword>
<comment type="caution">
    <text evidence="1">The sequence shown here is derived from an EMBL/GenBank/DDBJ whole genome shotgun (WGS) entry which is preliminary data.</text>
</comment>
<proteinExistence type="predicted"/>
<organism evidence="1 2">
    <name type="scientific">Pseudomonas helmanticensis</name>
    <dbReference type="NCBI Taxonomy" id="1471381"/>
    <lineage>
        <taxon>Bacteria</taxon>
        <taxon>Pseudomonadati</taxon>
        <taxon>Pseudomonadota</taxon>
        <taxon>Gammaproteobacteria</taxon>
        <taxon>Pseudomonadales</taxon>
        <taxon>Pseudomonadaceae</taxon>
        <taxon>Pseudomonas</taxon>
    </lineage>
</organism>
<reference evidence="1" key="1">
    <citation type="submission" date="2017-05" db="EMBL/GenBank/DDBJ databases">
        <authorList>
            <person name="Varghese N."/>
            <person name="Submissions S."/>
        </authorList>
    </citation>
    <scope>NUCLEOTIDE SEQUENCE</scope>
    <source>
        <strain evidence="1">LMG 28168</strain>
    </source>
</reference>
<protein>
    <submittedName>
        <fullName evidence="1">Uncharacterized protein</fullName>
    </submittedName>
</protein>